<proteinExistence type="predicted"/>
<sequence>MAITAIHSFLVHPLKGAKNPFKVGGTEVTFSGKLYDLLDEVYTRSESECSIPIAFRMSEDGTQTNRCRTIIQDHLKHENLTTGSAIAKRLSENTTKRSSLGLLFLICGNEVGASPYKKLVISRFPVNSAILAEENSEKLSIEFLERVFMRSAHAYKSVLYKDSSIDHGFWKGHAVDRQVNSGDIETSAYWINDFLDSEYATTPKQGTMRLASAFRKATQVTDDLDIKQELTAASILFKNFDGQTLSAESALSSLGLSEKSRNLILSQFKNPSLAKERFTFNATLFSTETPYRSIQLDTGATLMAQTEKFDDLFKRTESDNEDQLVTYSTSGRITSERIEKRR</sequence>
<dbReference type="Proteomes" id="UP000539372">
    <property type="component" value="Unassembled WGS sequence"/>
</dbReference>
<name>A0A7Y0DWK5_9PROT</name>
<accession>A0A7Y0DWK5</accession>
<dbReference type="EMBL" id="JABBNT010000001">
    <property type="protein sequence ID" value="NMM42913.1"/>
    <property type="molecule type" value="Genomic_DNA"/>
</dbReference>
<reference evidence="1 2" key="1">
    <citation type="submission" date="2020-04" db="EMBL/GenBank/DDBJ databases">
        <title>Rhodospirillaceae bacterium KN72 isolated from deep sea.</title>
        <authorList>
            <person name="Zhang D.-C."/>
        </authorList>
    </citation>
    <scope>NUCLEOTIDE SEQUENCE [LARGE SCALE GENOMIC DNA]</scope>
    <source>
        <strain evidence="1 2">KN72</strain>
    </source>
</reference>
<evidence type="ECO:0000313" key="2">
    <source>
        <dbReference type="Proteomes" id="UP000539372"/>
    </source>
</evidence>
<dbReference type="AlphaFoldDB" id="A0A7Y0DWK5"/>
<organism evidence="1 2">
    <name type="scientific">Pacificispira spongiicola</name>
    <dbReference type="NCBI Taxonomy" id="2729598"/>
    <lineage>
        <taxon>Bacteria</taxon>
        <taxon>Pseudomonadati</taxon>
        <taxon>Pseudomonadota</taxon>
        <taxon>Alphaproteobacteria</taxon>
        <taxon>Rhodospirillales</taxon>
        <taxon>Rhodospirillaceae</taxon>
        <taxon>Pacificispira</taxon>
    </lineage>
</organism>
<dbReference type="RefSeq" id="WP_169623231.1">
    <property type="nucleotide sequence ID" value="NZ_JABBNT010000001.1"/>
</dbReference>
<evidence type="ECO:0000313" key="1">
    <source>
        <dbReference type="EMBL" id="NMM42913.1"/>
    </source>
</evidence>
<keyword evidence="2" id="KW-1185">Reference proteome</keyword>
<comment type="caution">
    <text evidence="1">The sequence shown here is derived from an EMBL/GenBank/DDBJ whole genome shotgun (WGS) entry which is preliminary data.</text>
</comment>
<gene>
    <name evidence="1" type="ORF">HH303_00380</name>
</gene>
<protein>
    <submittedName>
        <fullName evidence="1">Uncharacterized protein</fullName>
    </submittedName>
</protein>